<dbReference type="EMBL" id="JABFAA010000009">
    <property type="protein sequence ID" value="MBA0692149.1"/>
    <property type="molecule type" value="Genomic_DNA"/>
</dbReference>
<evidence type="ECO:0000313" key="2">
    <source>
        <dbReference type="Proteomes" id="UP000593577"/>
    </source>
</evidence>
<keyword evidence="2" id="KW-1185">Reference proteome</keyword>
<feature type="non-terminal residue" evidence="1">
    <location>
        <position position="1"/>
    </location>
</feature>
<sequence length="49" mass="5550">FEHILRLANSLAHISATKTFKSNRGDYLVGRVPEVAEIQAENERVKEPD</sequence>
<name>A0A7J8XZH9_GOSAI</name>
<dbReference type="Proteomes" id="UP000593577">
    <property type="component" value="Unassembled WGS sequence"/>
</dbReference>
<proteinExistence type="predicted"/>
<gene>
    <name evidence="1" type="ORF">Goari_009735</name>
</gene>
<evidence type="ECO:0000313" key="1">
    <source>
        <dbReference type="EMBL" id="MBA0692149.1"/>
    </source>
</evidence>
<protein>
    <submittedName>
        <fullName evidence="1">Uncharacterized protein</fullName>
    </submittedName>
</protein>
<accession>A0A7J8XZH9</accession>
<comment type="caution">
    <text evidence="1">The sequence shown here is derived from an EMBL/GenBank/DDBJ whole genome shotgun (WGS) entry which is preliminary data.</text>
</comment>
<dbReference type="AlphaFoldDB" id="A0A7J8XZH9"/>
<organism evidence="1 2">
    <name type="scientific">Gossypium aridum</name>
    <name type="common">American cotton</name>
    <name type="synonym">Erioxylum aridum</name>
    <dbReference type="NCBI Taxonomy" id="34290"/>
    <lineage>
        <taxon>Eukaryota</taxon>
        <taxon>Viridiplantae</taxon>
        <taxon>Streptophyta</taxon>
        <taxon>Embryophyta</taxon>
        <taxon>Tracheophyta</taxon>
        <taxon>Spermatophyta</taxon>
        <taxon>Magnoliopsida</taxon>
        <taxon>eudicotyledons</taxon>
        <taxon>Gunneridae</taxon>
        <taxon>Pentapetalae</taxon>
        <taxon>rosids</taxon>
        <taxon>malvids</taxon>
        <taxon>Malvales</taxon>
        <taxon>Malvaceae</taxon>
        <taxon>Malvoideae</taxon>
        <taxon>Gossypium</taxon>
    </lineage>
</organism>
<reference evidence="1 2" key="1">
    <citation type="journal article" date="2019" name="Genome Biol. Evol.">
        <title>Insights into the evolution of the New World diploid cottons (Gossypium, subgenus Houzingenia) based on genome sequencing.</title>
        <authorList>
            <person name="Grover C.E."/>
            <person name="Arick M.A. 2nd"/>
            <person name="Thrash A."/>
            <person name="Conover J.L."/>
            <person name="Sanders W.S."/>
            <person name="Peterson D.G."/>
            <person name="Frelichowski J.E."/>
            <person name="Scheffler J.A."/>
            <person name="Scheffler B.E."/>
            <person name="Wendel J.F."/>
        </authorList>
    </citation>
    <scope>NUCLEOTIDE SEQUENCE [LARGE SCALE GENOMIC DNA]</scope>
    <source>
        <strain evidence="1">185</strain>
        <tissue evidence="1">Leaf</tissue>
    </source>
</reference>